<proteinExistence type="predicted"/>
<feature type="domain" description="SnoaL-like" evidence="2">
    <location>
        <begin position="189"/>
        <end position="301"/>
    </location>
</feature>
<evidence type="ECO:0000256" key="1">
    <source>
        <dbReference type="SAM" id="SignalP"/>
    </source>
</evidence>
<dbReference type="Proteomes" id="UP001474120">
    <property type="component" value="Unassembled WGS sequence"/>
</dbReference>
<reference evidence="3 4" key="1">
    <citation type="submission" date="2024-04" db="EMBL/GenBank/DDBJ databases">
        <title>whole genome sequencing of Lutimonas vermicola strain IMCC1616.</title>
        <authorList>
            <person name="Bae S.S."/>
        </authorList>
    </citation>
    <scope>NUCLEOTIDE SEQUENCE [LARGE SCALE GENOMIC DNA]</scope>
    <source>
        <strain evidence="3 4">IMCC1616</strain>
    </source>
</reference>
<name>A0ABU9L0W7_9FLAO</name>
<evidence type="ECO:0000313" key="4">
    <source>
        <dbReference type="Proteomes" id="UP001474120"/>
    </source>
</evidence>
<evidence type="ECO:0000313" key="3">
    <source>
        <dbReference type="EMBL" id="MEL4455994.1"/>
    </source>
</evidence>
<keyword evidence="1" id="KW-0732">Signal</keyword>
<protein>
    <submittedName>
        <fullName evidence="3">Nuclear transport factor 2 family protein</fullName>
    </submittedName>
</protein>
<comment type="caution">
    <text evidence="3">The sequence shown here is derived from an EMBL/GenBank/DDBJ whole genome shotgun (WGS) entry which is preliminary data.</text>
</comment>
<dbReference type="Gene3D" id="3.10.450.50">
    <property type="match status" value="2"/>
</dbReference>
<dbReference type="Pfam" id="PF12680">
    <property type="entry name" value="SnoaL_2"/>
    <property type="match status" value="1"/>
</dbReference>
<gene>
    <name evidence="3" type="ORF">AABB81_08825</name>
</gene>
<dbReference type="EMBL" id="JBCDNA010000002">
    <property type="protein sequence ID" value="MEL4455994.1"/>
    <property type="molecule type" value="Genomic_DNA"/>
</dbReference>
<sequence length="314" mass="36635">MKRLTLVMIMLLTIVTYAQKKKNGTIYSEHPAINVVEDFQKAFISGDADKVMSYLADDYKWWNGNNSNKDATPGTKEGAGRNTTWWKENMAYLSLERSGQAYPDAIEYKDENQNDVVWVQTWDHLKGVHNETGVKVDMPVHRLYVVNADNKIQTVIDYSDRRVWDELRESFVARENGTIYNHHDYINHVRRMMAALENHDMEKFHSYFDEKATFRNIHMAVGEKSKSLEEDKKGMKELMENYDITAVDVSGYPDYLNYGLGNAKVVQSWWKLRMTRKSDNKKIVMPLFVIHNFNDEGKIVRENAYYSQALMTAK</sequence>
<organism evidence="3 4">
    <name type="scientific">Lutimonas vermicola</name>
    <dbReference type="NCBI Taxonomy" id="414288"/>
    <lineage>
        <taxon>Bacteria</taxon>
        <taxon>Pseudomonadati</taxon>
        <taxon>Bacteroidota</taxon>
        <taxon>Flavobacteriia</taxon>
        <taxon>Flavobacteriales</taxon>
        <taxon>Flavobacteriaceae</taxon>
        <taxon>Lutimonas</taxon>
    </lineage>
</organism>
<feature type="chain" id="PRO_5045255657" evidence="1">
    <location>
        <begin position="19"/>
        <end position="314"/>
    </location>
</feature>
<dbReference type="InterPro" id="IPR037401">
    <property type="entry name" value="SnoaL-like"/>
</dbReference>
<dbReference type="SUPFAM" id="SSF54427">
    <property type="entry name" value="NTF2-like"/>
    <property type="match status" value="2"/>
</dbReference>
<feature type="signal peptide" evidence="1">
    <location>
        <begin position="1"/>
        <end position="18"/>
    </location>
</feature>
<accession>A0ABU9L0W7</accession>
<dbReference type="RefSeq" id="WP_342160007.1">
    <property type="nucleotide sequence ID" value="NZ_JBCDNA010000002.1"/>
</dbReference>
<keyword evidence="4" id="KW-1185">Reference proteome</keyword>
<dbReference type="InterPro" id="IPR032710">
    <property type="entry name" value="NTF2-like_dom_sf"/>
</dbReference>
<evidence type="ECO:0000259" key="2">
    <source>
        <dbReference type="Pfam" id="PF12680"/>
    </source>
</evidence>